<dbReference type="InterPro" id="IPR016160">
    <property type="entry name" value="Ald_DH_CS_CYS"/>
</dbReference>
<gene>
    <name evidence="5" type="ORF">N2K84_01800</name>
</gene>
<dbReference type="AlphaFoldDB" id="A0AA42C8N8"/>
<evidence type="ECO:0000313" key="5">
    <source>
        <dbReference type="EMBL" id="MCW0481442.1"/>
    </source>
</evidence>
<dbReference type="SUPFAM" id="SSF53720">
    <property type="entry name" value="ALDH-like"/>
    <property type="match status" value="1"/>
</dbReference>
<dbReference type="FunFam" id="3.40.309.10:FF:000009">
    <property type="entry name" value="Aldehyde dehydrogenase A"/>
    <property type="match status" value="1"/>
</dbReference>
<dbReference type="InterPro" id="IPR016163">
    <property type="entry name" value="Ald_DH_C"/>
</dbReference>
<proteinExistence type="inferred from homology"/>
<dbReference type="PANTHER" id="PTHR43217">
    <property type="entry name" value="SUCCINATE SEMIALDEHYDE DEHYDROGENASE [NAD(P)+] SAD"/>
    <property type="match status" value="1"/>
</dbReference>
<name>A0AA42C8N8_9BACT</name>
<dbReference type="RefSeq" id="WP_282590052.1">
    <property type="nucleotide sequence ID" value="NZ_JAPAAF010000002.1"/>
</dbReference>
<sequence length="475" mass="52293">MQVFFYCPNPVNFGHRAKNSTHMQTVNPYSGEVIQTYSEHSRDQVYDIIVQVDRAWQSWKKTGFAERRQRMYRLADLLNERKKSLADLITLEMGKVNREAIGEISKCAWVCRYYAENAESFLQNESIPTEASESFITYQSIGTVLAVMPWNFPFWQVFRFLSPALMAGNAGILKHASNVPGCASAIEQLVQEAGFPKNVFRTVLIGGAKVKEVINHPKIKAVTLTGSTPAGKAVAATAGASLKKSVLELGGSDPYIILEDADIHEAVRLCVSSRLLNAGQSCIGAKRFIVLDAVYEAFKAEFVRLMQQATFGDPMAEGTTIGPLARKDLRDELHQQVMQSVEQGATILCGGYVPEGDNAFYPPTVLENIVPGMPAYHEELFGPVASLFHVKSVDEAIHLANDTVFGLGAGIFTSNLELAKELAEKRLEAGCVFVNDFVKSDPRLPFGGVKESGYGRELSVIGIREFVNVKTVVIR</sequence>
<evidence type="ECO:0000256" key="1">
    <source>
        <dbReference type="ARBA" id="ARBA00009986"/>
    </source>
</evidence>
<dbReference type="Pfam" id="PF00171">
    <property type="entry name" value="Aldedh"/>
    <property type="match status" value="1"/>
</dbReference>
<dbReference type="InterPro" id="IPR047110">
    <property type="entry name" value="GABD/Sad-like"/>
</dbReference>
<evidence type="ECO:0000256" key="2">
    <source>
        <dbReference type="ARBA" id="ARBA00022857"/>
    </source>
</evidence>
<dbReference type="InterPro" id="IPR015590">
    <property type="entry name" value="Aldehyde_DH_dom"/>
</dbReference>
<dbReference type="Gene3D" id="3.40.605.10">
    <property type="entry name" value="Aldehyde Dehydrogenase, Chain A, domain 1"/>
    <property type="match status" value="1"/>
</dbReference>
<feature type="domain" description="Aldehyde dehydrogenase" evidence="4">
    <location>
        <begin position="18"/>
        <end position="472"/>
    </location>
</feature>
<reference evidence="5" key="1">
    <citation type="submission" date="2022-10" db="EMBL/GenBank/DDBJ databases">
        <title>Gaoshiqiia sediminis gen. nov., sp. nov., isolated from coastal sediment.</title>
        <authorList>
            <person name="Yu W.X."/>
            <person name="Mu D.S."/>
            <person name="Du J.Z."/>
            <person name="Liang Y.Q."/>
        </authorList>
    </citation>
    <scope>NUCLEOTIDE SEQUENCE</scope>
    <source>
        <strain evidence="5">A06</strain>
    </source>
</reference>
<keyword evidence="2" id="KW-0521">NADP</keyword>
<dbReference type="InterPro" id="IPR044148">
    <property type="entry name" value="ALDH_GabD1-like"/>
</dbReference>
<evidence type="ECO:0000313" key="6">
    <source>
        <dbReference type="Proteomes" id="UP001163821"/>
    </source>
</evidence>
<dbReference type="PANTHER" id="PTHR43217:SF1">
    <property type="entry name" value="SUCCINATE SEMIALDEHYDE DEHYDROGENASE [NAD(P)+] SAD"/>
    <property type="match status" value="1"/>
</dbReference>
<dbReference type="GO" id="GO:0004777">
    <property type="term" value="F:succinate-semialdehyde dehydrogenase (NAD+) activity"/>
    <property type="evidence" value="ECO:0007669"/>
    <property type="project" value="TreeGrafter"/>
</dbReference>
<dbReference type="InterPro" id="IPR016161">
    <property type="entry name" value="Ald_DH/histidinol_DH"/>
</dbReference>
<dbReference type="Proteomes" id="UP001163821">
    <property type="component" value="Unassembled WGS sequence"/>
</dbReference>
<evidence type="ECO:0000259" key="4">
    <source>
        <dbReference type="Pfam" id="PF00171"/>
    </source>
</evidence>
<accession>A0AA42C8N8</accession>
<organism evidence="5 6">
    <name type="scientific">Gaoshiqia sediminis</name>
    <dbReference type="NCBI Taxonomy" id="2986998"/>
    <lineage>
        <taxon>Bacteria</taxon>
        <taxon>Pseudomonadati</taxon>
        <taxon>Bacteroidota</taxon>
        <taxon>Bacteroidia</taxon>
        <taxon>Marinilabiliales</taxon>
        <taxon>Prolixibacteraceae</taxon>
        <taxon>Gaoshiqia</taxon>
    </lineage>
</organism>
<dbReference type="CDD" id="cd07100">
    <property type="entry name" value="ALDH_SSADH1_GabD1"/>
    <property type="match status" value="1"/>
</dbReference>
<comment type="similarity">
    <text evidence="1">Belongs to the aldehyde dehydrogenase family.</text>
</comment>
<evidence type="ECO:0000256" key="3">
    <source>
        <dbReference type="ARBA" id="ARBA00023002"/>
    </source>
</evidence>
<dbReference type="PROSITE" id="PS00070">
    <property type="entry name" value="ALDEHYDE_DEHYDR_CYS"/>
    <property type="match status" value="1"/>
</dbReference>
<dbReference type="InterPro" id="IPR016162">
    <property type="entry name" value="Ald_DH_N"/>
</dbReference>
<dbReference type="GO" id="GO:0004030">
    <property type="term" value="F:aldehyde dehydrogenase [NAD(P)+] activity"/>
    <property type="evidence" value="ECO:0007669"/>
    <property type="project" value="InterPro"/>
</dbReference>
<keyword evidence="6" id="KW-1185">Reference proteome</keyword>
<dbReference type="EMBL" id="JAPAAF010000002">
    <property type="protein sequence ID" value="MCW0481442.1"/>
    <property type="molecule type" value="Genomic_DNA"/>
</dbReference>
<keyword evidence="3" id="KW-0560">Oxidoreductase</keyword>
<dbReference type="FunFam" id="3.40.605.10:FF:000012">
    <property type="entry name" value="NAD-dependent succinate-semialdehyde dehydrogenase"/>
    <property type="match status" value="1"/>
</dbReference>
<protein>
    <submittedName>
        <fullName evidence="5">NAD-dependent succinate-semialdehyde dehydrogenase</fullName>
    </submittedName>
</protein>
<dbReference type="Gene3D" id="3.40.309.10">
    <property type="entry name" value="Aldehyde Dehydrogenase, Chain A, domain 2"/>
    <property type="match status" value="1"/>
</dbReference>
<comment type="caution">
    <text evidence="5">The sequence shown here is derived from an EMBL/GenBank/DDBJ whole genome shotgun (WGS) entry which is preliminary data.</text>
</comment>